<evidence type="ECO:0000313" key="2">
    <source>
        <dbReference type="Proteomes" id="UP001519460"/>
    </source>
</evidence>
<evidence type="ECO:0000313" key="1">
    <source>
        <dbReference type="EMBL" id="KAK7488313.1"/>
    </source>
</evidence>
<accession>A0ABD0KMQ1</accession>
<name>A0ABD0KMQ1_9CAEN</name>
<reference evidence="1 2" key="1">
    <citation type="journal article" date="2023" name="Sci. Data">
        <title>Genome assembly of the Korean intertidal mud-creeper Batillaria attramentaria.</title>
        <authorList>
            <person name="Patra A.K."/>
            <person name="Ho P.T."/>
            <person name="Jun S."/>
            <person name="Lee S.J."/>
            <person name="Kim Y."/>
            <person name="Won Y.J."/>
        </authorList>
    </citation>
    <scope>NUCLEOTIDE SEQUENCE [LARGE SCALE GENOMIC DNA]</scope>
    <source>
        <strain evidence="1">Wonlab-2016</strain>
    </source>
</reference>
<dbReference type="Proteomes" id="UP001519460">
    <property type="component" value="Unassembled WGS sequence"/>
</dbReference>
<gene>
    <name evidence="1" type="ORF">BaRGS_00020472</name>
</gene>
<sequence length="79" mass="8818">MTFFFFKCQQLGRHSSPFPERSRNTAIQDTGWPDWSRPHTCAVDESVVALLAARPVIQCDGDLPLLPTQRAGFSMAPIV</sequence>
<dbReference type="EMBL" id="JACVVK020000152">
    <property type="protein sequence ID" value="KAK7488313.1"/>
    <property type="molecule type" value="Genomic_DNA"/>
</dbReference>
<comment type="caution">
    <text evidence="1">The sequence shown here is derived from an EMBL/GenBank/DDBJ whole genome shotgun (WGS) entry which is preliminary data.</text>
</comment>
<keyword evidence="2" id="KW-1185">Reference proteome</keyword>
<organism evidence="1 2">
    <name type="scientific">Batillaria attramentaria</name>
    <dbReference type="NCBI Taxonomy" id="370345"/>
    <lineage>
        <taxon>Eukaryota</taxon>
        <taxon>Metazoa</taxon>
        <taxon>Spiralia</taxon>
        <taxon>Lophotrochozoa</taxon>
        <taxon>Mollusca</taxon>
        <taxon>Gastropoda</taxon>
        <taxon>Caenogastropoda</taxon>
        <taxon>Sorbeoconcha</taxon>
        <taxon>Cerithioidea</taxon>
        <taxon>Batillariidae</taxon>
        <taxon>Batillaria</taxon>
    </lineage>
</organism>
<dbReference type="AlphaFoldDB" id="A0ABD0KMQ1"/>
<proteinExistence type="predicted"/>
<protein>
    <submittedName>
        <fullName evidence="1">Uncharacterized protein</fullName>
    </submittedName>
</protein>